<keyword evidence="1" id="KW-0560">Oxidoreductase</keyword>
<sequence length="364" mass="37342">MSHGPIPALRNPVGVMLPRDLPVADVLPFARRAEELGFAELWVVEDLGFRGGVAQAAAVLAVTSRIRVGIGILPVGARNVAFAAMEIATMGEMFPGRVVAGVGHGMPSWMRDVGAWPASPLGLLEEYTDALRGLLRGETSNVDGRYVHLDGVGLEPPLPPAPPVLLGVRGPRSLAVAGRSADGVVLAEPAAPAYVRSAAGVVAEAAGEAVGDAESSGQRAEGPGPQSLVAYNFAVVDDDAAAARDAVRPLLAHVGDVDCAAHVAPLPFAGELAALREASGSVEAFVAALPDAWVDELALVGTPERVRARIDEIAEAGATSSVLIPVGMPTGRQDSSPVTMTDRSTGTPTGRDRIAALDALSRVL</sequence>
<reference evidence="5" key="1">
    <citation type="journal article" date="2019" name="Int. J. Syst. Evol. Microbiol.">
        <title>The Global Catalogue of Microorganisms (GCM) 10K type strain sequencing project: providing services to taxonomists for standard genome sequencing and annotation.</title>
        <authorList>
            <consortium name="The Broad Institute Genomics Platform"/>
            <consortium name="The Broad Institute Genome Sequencing Center for Infectious Disease"/>
            <person name="Wu L."/>
            <person name="Ma J."/>
        </authorList>
    </citation>
    <scope>NUCLEOTIDE SEQUENCE [LARGE SCALE GENOMIC DNA]</scope>
    <source>
        <strain evidence="5">NBRC 108565</strain>
    </source>
</reference>
<evidence type="ECO:0000259" key="3">
    <source>
        <dbReference type="Pfam" id="PF00296"/>
    </source>
</evidence>
<evidence type="ECO:0000256" key="2">
    <source>
        <dbReference type="SAM" id="MobiDB-lite"/>
    </source>
</evidence>
<accession>A0ABM8G1M1</accession>
<dbReference type="PANTHER" id="PTHR43244">
    <property type="match status" value="1"/>
</dbReference>
<dbReference type="Proteomes" id="UP001321475">
    <property type="component" value="Chromosome"/>
</dbReference>
<evidence type="ECO:0000256" key="1">
    <source>
        <dbReference type="ARBA" id="ARBA00023002"/>
    </source>
</evidence>
<name>A0ABM8G1M1_9CELL</name>
<dbReference type="RefSeq" id="WP_286218937.1">
    <property type="nucleotide sequence ID" value="NZ_AP027729.1"/>
</dbReference>
<dbReference type="EMBL" id="AP027729">
    <property type="protein sequence ID" value="BDZ41859.1"/>
    <property type="molecule type" value="Genomic_DNA"/>
</dbReference>
<dbReference type="Pfam" id="PF00296">
    <property type="entry name" value="Bac_luciferase"/>
    <property type="match status" value="1"/>
</dbReference>
<dbReference type="InterPro" id="IPR036661">
    <property type="entry name" value="Luciferase-like_sf"/>
</dbReference>
<keyword evidence="5" id="KW-1185">Reference proteome</keyword>
<dbReference type="SUPFAM" id="SSF51679">
    <property type="entry name" value="Bacterial luciferase-like"/>
    <property type="match status" value="1"/>
</dbReference>
<evidence type="ECO:0000313" key="4">
    <source>
        <dbReference type="EMBL" id="BDZ41859.1"/>
    </source>
</evidence>
<feature type="domain" description="Luciferase-like" evidence="3">
    <location>
        <begin position="22"/>
        <end position="319"/>
    </location>
</feature>
<dbReference type="InterPro" id="IPR011251">
    <property type="entry name" value="Luciferase-like_dom"/>
</dbReference>
<evidence type="ECO:0000313" key="5">
    <source>
        <dbReference type="Proteomes" id="UP001321475"/>
    </source>
</evidence>
<gene>
    <name evidence="4" type="primary">hmd</name>
    <name evidence="4" type="ORF">GCM10025865_11580</name>
</gene>
<dbReference type="PANTHER" id="PTHR43244:SF1">
    <property type="entry name" value="5,10-METHYLENETETRAHYDROMETHANOPTERIN REDUCTASE"/>
    <property type="match status" value="1"/>
</dbReference>
<dbReference type="InterPro" id="IPR050564">
    <property type="entry name" value="F420-G6PD/mer"/>
</dbReference>
<proteinExistence type="predicted"/>
<organism evidence="4 5">
    <name type="scientific">Paraoerskovia sediminicola</name>
    <dbReference type="NCBI Taxonomy" id="1138587"/>
    <lineage>
        <taxon>Bacteria</taxon>
        <taxon>Bacillati</taxon>
        <taxon>Actinomycetota</taxon>
        <taxon>Actinomycetes</taxon>
        <taxon>Micrococcales</taxon>
        <taxon>Cellulomonadaceae</taxon>
        <taxon>Paraoerskovia</taxon>
    </lineage>
</organism>
<feature type="region of interest" description="Disordered" evidence="2">
    <location>
        <begin position="324"/>
        <end position="351"/>
    </location>
</feature>
<protein>
    <submittedName>
        <fullName evidence="4">N5,N10-methylene tetrahydromethanopterin reductase</fullName>
    </submittedName>
</protein>
<feature type="compositionally biased region" description="Polar residues" evidence="2">
    <location>
        <begin position="332"/>
        <end position="348"/>
    </location>
</feature>
<dbReference type="Gene3D" id="3.20.20.30">
    <property type="entry name" value="Luciferase-like domain"/>
    <property type="match status" value="1"/>
</dbReference>